<dbReference type="InterPro" id="IPR003593">
    <property type="entry name" value="AAA+_ATPase"/>
</dbReference>
<keyword evidence="6" id="KW-0067">ATP-binding</keyword>
<dbReference type="PROSITE" id="PS50990">
    <property type="entry name" value="PEPTIDASE_C39"/>
    <property type="match status" value="1"/>
</dbReference>
<feature type="transmembrane region" description="Helical" evidence="9">
    <location>
        <begin position="266"/>
        <end position="291"/>
    </location>
</feature>
<dbReference type="GO" id="GO:0005886">
    <property type="term" value="C:plasma membrane"/>
    <property type="evidence" value="ECO:0007669"/>
    <property type="project" value="UniProtKB-SubCell"/>
</dbReference>
<dbReference type="SUPFAM" id="SSF90123">
    <property type="entry name" value="ABC transporter transmembrane region"/>
    <property type="match status" value="1"/>
</dbReference>
<dbReference type="GO" id="GO:0008233">
    <property type="term" value="F:peptidase activity"/>
    <property type="evidence" value="ECO:0007669"/>
    <property type="project" value="InterPro"/>
</dbReference>
<dbReference type="InterPro" id="IPR027417">
    <property type="entry name" value="P-loop_NTPase"/>
</dbReference>
<dbReference type="InterPro" id="IPR017871">
    <property type="entry name" value="ABC_transporter-like_CS"/>
</dbReference>
<dbReference type="GO" id="GO:0016887">
    <property type="term" value="F:ATP hydrolysis activity"/>
    <property type="evidence" value="ECO:0007669"/>
    <property type="project" value="InterPro"/>
</dbReference>
<dbReference type="InterPro" id="IPR011527">
    <property type="entry name" value="ABC1_TM_dom"/>
</dbReference>
<keyword evidence="2" id="KW-0813">Transport</keyword>
<evidence type="ECO:0000259" key="10">
    <source>
        <dbReference type="PROSITE" id="PS50893"/>
    </source>
</evidence>
<keyword evidence="7 9" id="KW-1133">Transmembrane helix</keyword>
<comment type="subcellular location">
    <subcellularLocation>
        <location evidence="1">Cell membrane</location>
        <topology evidence="1">Multi-pass membrane protein</topology>
    </subcellularLocation>
</comment>
<evidence type="ECO:0000259" key="12">
    <source>
        <dbReference type="PROSITE" id="PS50990"/>
    </source>
</evidence>
<dbReference type="EMBL" id="JADUNO010000010">
    <property type="protein sequence ID" value="MBH1638849.1"/>
    <property type="molecule type" value="Genomic_DNA"/>
</dbReference>
<dbReference type="Proteomes" id="UP000616785">
    <property type="component" value="Unassembled WGS sequence"/>
</dbReference>
<organism evidence="13 14">
    <name type="scientific">Stenotrophomonas maltophilia</name>
    <name type="common">Pseudomonas maltophilia</name>
    <name type="synonym">Xanthomonas maltophilia</name>
    <dbReference type="NCBI Taxonomy" id="40324"/>
    <lineage>
        <taxon>Bacteria</taxon>
        <taxon>Pseudomonadati</taxon>
        <taxon>Pseudomonadota</taxon>
        <taxon>Gammaproteobacteria</taxon>
        <taxon>Lysobacterales</taxon>
        <taxon>Lysobacteraceae</taxon>
        <taxon>Stenotrophomonas</taxon>
        <taxon>Stenotrophomonas maltophilia group</taxon>
    </lineage>
</organism>
<dbReference type="GO" id="GO:0005524">
    <property type="term" value="F:ATP binding"/>
    <property type="evidence" value="ECO:0007669"/>
    <property type="project" value="UniProtKB-KW"/>
</dbReference>
<dbReference type="Gene3D" id="1.20.1560.10">
    <property type="entry name" value="ABC transporter type 1, transmembrane domain"/>
    <property type="match status" value="1"/>
</dbReference>
<dbReference type="PROSITE" id="PS50893">
    <property type="entry name" value="ABC_TRANSPORTER_2"/>
    <property type="match status" value="1"/>
</dbReference>
<dbReference type="Pfam" id="PF03412">
    <property type="entry name" value="Peptidase_C39"/>
    <property type="match status" value="1"/>
</dbReference>
<evidence type="ECO:0000256" key="9">
    <source>
        <dbReference type="SAM" id="Phobius"/>
    </source>
</evidence>
<dbReference type="PROSITE" id="PS50929">
    <property type="entry name" value="ABC_TM1F"/>
    <property type="match status" value="1"/>
</dbReference>
<evidence type="ECO:0000256" key="1">
    <source>
        <dbReference type="ARBA" id="ARBA00004651"/>
    </source>
</evidence>
<feature type="transmembrane region" description="Helical" evidence="9">
    <location>
        <begin position="192"/>
        <end position="213"/>
    </location>
</feature>
<dbReference type="Gene3D" id="3.90.70.10">
    <property type="entry name" value="Cysteine proteinases"/>
    <property type="match status" value="1"/>
</dbReference>
<dbReference type="InterPro" id="IPR039421">
    <property type="entry name" value="Type_1_exporter"/>
</dbReference>
<evidence type="ECO:0000256" key="4">
    <source>
        <dbReference type="ARBA" id="ARBA00022692"/>
    </source>
</evidence>
<dbReference type="GO" id="GO:0006508">
    <property type="term" value="P:proteolysis"/>
    <property type="evidence" value="ECO:0007669"/>
    <property type="project" value="InterPro"/>
</dbReference>
<protein>
    <submittedName>
        <fullName evidence="13">Peptidase domain-containing ABC transporter</fullName>
    </submittedName>
</protein>
<feature type="transmembrane region" description="Helical" evidence="9">
    <location>
        <begin position="297"/>
        <end position="317"/>
    </location>
</feature>
<dbReference type="AlphaFoldDB" id="A0AA40XVB4"/>
<dbReference type="PROSITE" id="PS00211">
    <property type="entry name" value="ABC_TRANSPORTER_1"/>
    <property type="match status" value="1"/>
</dbReference>
<dbReference type="Pfam" id="PF00005">
    <property type="entry name" value="ABC_tran"/>
    <property type="match status" value="1"/>
</dbReference>
<evidence type="ECO:0000256" key="2">
    <source>
        <dbReference type="ARBA" id="ARBA00022448"/>
    </source>
</evidence>
<dbReference type="FunFam" id="3.40.50.300:FF:000299">
    <property type="entry name" value="ABC transporter ATP-binding protein/permease"/>
    <property type="match status" value="1"/>
</dbReference>
<evidence type="ECO:0000256" key="6">
    <source>
        <dbReference type="ARBA" id="ARBA00022840"/>
    </source>
</evidence>
<comment type="caution">
    <text evidence="13">The sequence shown here is derived from an EMBL/GenBank/DDBJ whole genome shotgun (WGS) entry which is preliminary data.</text>
</comment>
<evidence type="ECO:0000313" key="14">
    <source>
        <dbReference type="Proteomes" id="UP000616785"/>
    </source>
</evidence>
<evidence type="ECO:0000256" key="7">
    <source>
        <dbReference type="ARBA" id="ARBA00022989"/>
    </source>
</evidence>
<keyword evidence="4 9" id="KW-0812">Transmembrane</keyword>
<evidence type="ECO:0000259" key="11">
    <source>
        <dbReference type="PROSITE" id="PS50929"/>
    </source>
</evidence>
<dbReference type="CDD" id="cd18567">
    <property type="entry name" value="ABC_6TM_CvaB_RaxB_like"/>
    <property type="match status" value="1"/>
</dbReference>
<evidence type="ECO:0000256" key="3">
    <source>
        <dbReference type="ARBA" id="ARBA00022475"/>
    </source>
</evidence>
<proteinExistence type="predicted"/>
<dbReference type="SUPFAM" id="SSF52540">
    <property type="entry name" value="P-loop containing nucleoside triphosphate hydrolases"/>
    <property type="match status" value="1"/>
</dbReference>
<dbReference type="InterPro" id="IPR036640">
    <property type="entry name" value="ABC1_TM_sf"/>
</dbReference>
<feature type="domain" description="ABC transporter" evidence="10">
    <location>
        <begin position="472"/>
        <end position="699"/>
    </location>
</feature>
<reference evidence="13" key="1">
    <citation type="submission" date="2020-11" db="EMBL/GenBank/DDBJ databases">
        <title>Enhanced detection system for hospital associated transmission using whole genome sequencing surveillance.</title>
        <authorList>
            <person name="Harrison L.H."/>
            <person name="Van Tyne D."/>
            <person name="Marsh J.W."/>
            <person name="Griffith M.P."/>
            <person name="Snyder D.J."/>
            <person name="Cooper V.S."/>
            <person name="Mustapha M."/>
        </authorList>
    </citation>
    <scope>NUCLEOTIDE SEQUENCE</scope>
    <source>
        <strain evidence="13">STEN00092</strain>
    </source>
</reference>
<name>A0AA40XVB4_STEMA</name>
<dbReference type="InterPro" id="IPR003439">
    <property type="entry name" value="ABC_transporter-like_ATP-bd"/>
</dbReference>
<accession>A0AA40XVB4</accession>
<sequence>MDVVRQSESAECGLACMAMVCSHFGRKVSLREARLSYPNAARGMTLHGLVELGGRLGLDCRPLRVDMDQLKLLALPCILHWEFNHFVVLVDVGRRSATLLDPAIGRYKVPLAEFSRKFTGIALEASPSTNFQAAPAPRRVSLRQLTGNLVGLKRALALILGISIALQTLAMVAPFYMQWVVDYVLLSADSDLLTILGVAFGALVVLQVATGICRGWAITHLSSTVNMQWTVSVFRHLTRLPLDFFEKRQLGDVVSRMGSIQAIQKTITTTFVEVFVDGLMATITLLIMAIYSWKLTLVTLLALCTYFIARLASFMPLRSGTEAQLVAGAKQQSFLLESIRGIQSIKIGGKEGSRKSGFQNLVSESIGRDLWVSRFSLLFTGANQLIFGLEKVAVIWIGASLAMKGVFSVGMLVAYLAYKDQFALRVSALIDRAVEFRMLRLHGERLAEVVLTEPETDDRPGYGIDLSSGVKLEIEGLSFRYGDGEPWIVRNCSFTVEPGQSVAIIGASGAGKTTLIKLLLSVLRPIEGTIKVNGHNIDDMGVSRYRSLIGAVMQDDQLFAGSIRENISFFDDNIDENRILEVARLAAIHEDISGLPMGYETLIGDMGSTLSGGQKQRIVLARALYRKPKLLILDEATSHLDVRREHLVNEAVKQMDLSRIIVAHRPETIASADRVIVLENGLVSDVAQYDRSPLRFVEEATS</sequence>
<dbReference type="Gene3D" id="3.40.50.300">
    <property type="entry name" value="P-loop containing nucleotide triphosphate hydrolases"/>
    <property type="match status" value="1"/>
</dbReference>
<keyword evidence="5" id="KW-0547">Nucleotide-binding</keyword>
<feature type="transmembrane region" description="Helical" evidence="9">
    <location>
        <begin position="155"/>
        <end position="177"/>
    </location>
</feature>
<dbReference type="InterPro" id="IPR005074">
    <property type="entry name" value="Peptidase_C39"/>
</dbReference>
<dbReference type="SMART" id="SM00382">
    <property type="entry name" value="AAA"/>
    <property type="match status" value="1"/>
</dbReference>
<evidence type="ECO:0000256" key="8">
    <source>
        <dbReference type="ARBA" id="ARBA00023136"/>
    </source>
</evidence>
<evidence type="ECO:0000313" key="13">
    <source>
        <dbReference type="EMBL" id="MBH1638849.1"/>
    </source>
</evidence>
<feature type="transmembrane region" description="Helical" evidence="9">
    <location>
        <begin position="395"/>
        <end position="418"/>
    </location>
</feature>
<keyword evidence="8 9" id="KW-0472">Membrane</keyword>
<feature type="domain" description="Peptidase C39" evidence="12">
    <location>
        <begin position="6"/>
        <end position="125"/>
    </location>
</feature>
<keyword evidence="3" id="KW-1003">Cell membrane</keyword>
<dbReference type="Pfam" id="PF00664">
    <property type="entry name" value="ABC_membrane"/>
    <property type="match status" value="1"/>
</dbReference>
<feature type="domain" description="ABC transmembrane type-1" evidence="11">
    <location>
        <begin position="157"/>
        <end position="438"/>
    </location>
</feature>
<evidence type="ECO:0000256" key="5">
    <source>
        <dbReference type="ARBA" id="ARBA00022741"/>
    </source>
</evidence>
<dbReference type="PANTHER" id="PTHR24221">
    <property type="entry name" value="ATP-BINDING CASSETTE SUB-FAMILY B"/>
    <property type="match status" value="1"/>
</dbReference>
<dbReference type="PANTHER" id="PTHR24221:SF606">
    <property type="entry name" value="COLICIN V SECRETION-PROCESSING ATP-BINDING PROTEIN"/>
    <property type="match status" value="1"/>
</dbReference>
<gene>
    <name evidence="13" type="ORF">I5U57_05215</name>
</gene>
<dbReference type="GO" id="GO:0140359">
    <property type="term" value="F:ABC-type transporter activity"/>
    <property type="evidence" value="ECO:0007669"/>
    <property type="project" value="InterPro"/>
</dbReference>
<dbReference type="GO" id="GO:0034040">
    <property type="term" value="F:ATPase-coupled lipid transmembrane transporter activity"/>
    <property type="evidence" value="ECO:0007669"/>
    <property type="project" value="TreeGrafter"/>
</dbReference>